<dbReference type="AlphaFoldDB" id="A0A4C1ZMX5"/>
<organism evidence="1 2">
    <name type="scientific">Eumeta variegata</name>
    <name type="common">Bagworm moth</name>
    <name type="synonym">Eumeta japonica</name>
    <dbReference type="NCBI Taxonomy" id="151549"/>
    <lineage>
        <taxon>Eukaryota</taxon>
        <taxon>Metazoa</taxon>
        <taxon>Ecdysozoa</taxon>
        <taxon>Arthropoda</taxon>
        <taxon>Hexapoda</taxon>
        <taxon>Insecta</taxon>
        <taxon>Pterygota</taxon>
        <taxon>Neoptera</taxon>
        <taxon>Endopterygota</taxon>
        <taxon>Lepidoptera</taxon>
        <taxon>Glossata</taxon>
        <taxon>Ditrysia</taxon>
        <taxon>Tineoidea</taxon>
        <taxon>Psychidae</taxon>
        <taxon>Oiketicinae</taxon>
        <taxon>Eumeta</taxon>
    </lineage>
</organism>
<dbReference type="Proteomes" id="UP000299102">
    <property type="component" value="Unassembled WGS sequence"/>
</dbReference>
<evidence type="ECO:0000313" key="1">
    <source>
        <dbReference type="EMBL" id="GBP89260.1"/>
    </source>
</evidence>
<gene>
    <name evidence="1" type="ORF">EVAR_65747_1</name>
</gene>
<comment type="caution">
    <text evidence="1">The sequence shown here is derived from an EMBL/GenBank/DDBJ whole genome shotgun (WGS) entry which is preliminary data.</text>
</comment>
<keyword evidence="2" id="KW-1185">Reference proteome</keyword>
<accession>A0A4C1ZMX5</accession>
<proteinExistence type="predicted"/>
<protein>
    <submittedName>
        <fullName evidence="1">Uncharacterized protein</fullName>
    </submittedName>
</protein>
<sequence>MQTPYKTSVIKRMMVFSTRLSMTEFSDRNEVKLSSERFAYYQHARRYQRKIRVLTESHPVVGSSAPDAVGSVLYKAQSNSMSRNTVVLI</sequence>
<evidence type="ECO:0000313" key="2">
    <source>
        <dbReference type="Proteomes" id="UP000299102"/>
    </source>
</evidence>
<name>A0A4C1ZMX5_EUMVA</name>
<reference evidence="1 2" key="1">
    <citation type="journal article" date="2019" name="Commun. Biol.">
        <title>The bagworm genome reveals a unique fibroin gene that provides high tensile strength.</title>
        <authorList>
            <person name="Kono N."/>
            <person name="Nakamura H."/>
            <person name="Ohtoshi R."/>
            <person name="Tomita M."/>
            <person name="Numata K."/>
            <person name="Arakawa K."/>
        </authorList>
    </citation>
    <scope>NUCLEOTIDE SEQUENCE [LARGE SCALE GENOMIC DNA]</scope>
</reference>
<dbReference type="EMBL" id="BGZK01001987">
    <property type="protein sequence ID" value="GBP89260.1"/>
    <property type="molecule type" value="Genomic_DNA"/>
</dbReference>